<dbReference type="EMBL" id="CP041730">
    <property type="protein sequence ID" value="QDQ27155.1"/>
    <property type="molecule type" value="Genomic_DNA"/>
</dbReference>
<evidence type="ECO:0000259" key="1">
    <source>
        <dbReference type="Pfam" id="PF12680"/>
    </source>
</evidence>
<keyword evidence="3" id="KW-1185">Reference proteome</keyword>
<gene>
    <name evidence="2" type="ORF">FNU76_12705</name>
</gene>
<dbReference type="KEGG" id="cari:FNU76_12705"/>
<evidence type="ECO:0000313" key="2">
    <source>
        <dbReference type="EMBL" id="QDQ27155.1"/>
    </source>
</evidence>
<dbReference type="Pfam" id="PF12680">
    <property type="entry name" value="SnoaL_2"/>
    <property type="match status" value="1"/>
</dbReference>
<dbReference type="InterPro" id="IPR032710">
    <property type="entry name" value="NTF2-like_dom_sf"/>
</dbReference>
<dbReference type="RefSeq" id="WP_144278548.1">
    <property type="nucleotide sequence ID" value="NZ_CP041730.1"/>
</dbReference>
<proteinExistence type="predicted"/>
<feature type="domain" description="SnoaL-like" evidence="1">
    <location>
        <begin position="8"/>
        <end position="88"/>
    </location>
</feature>
<dbReference type="Proteomes" id="UP000317550">
    <property type="component" value="Chromosome"/>
</dbReference>
<sequence length="112" mass="12752">MTPEQYAQAQLERYNAHDLTGFLALYGEDIEVYDFPSELRMRGKAAIRERYERILFPGSTVHARVDQRIVVGNRVIDHEIVTGHPLVGDCALVVIYEVGATGIEKMWTMREG</sequence>
<evidence type="ECO:0000313" key="3">
    <source>
        <dbReference type="Proteomes" id="UP000317550"/>
    </source>
</evidence>
<organism evidence="2 3">
    <name type="scientific">Chitinimonas arctica</name>
    <dbReference type="NCBI Taxonomy" id="2594795"/>
    <lineage>
        <taxon>Bacteria</taxon>
        <taxon>Pseudomonadati</taxon>
        <taxon>Pseudomonadota</taxon>
        <taxon>Betaproteobacteria</taxon>
        <taxon>Neisseriales</taxon>
        <taxon>Chitinibacteraceae</taxon>
        <taxon>Chitinimonas</taxon>
    </lineage>
</organism>
<reference evidence="3" key="1">
    <citation type="submission" date="2019-07" db="EMBL/GenBank/DDBJ databases">
        <title>Chitinimonas sp. nov., isolated from Ny-Alesund, arctica soil.</title>
        <authorList>
            <person name="Xu Q."/>
            <person name="Peng F."/>
        </authorList>
    </citation>
    <scope>NUCLEOTIDE SEQUENCE [LARGE SCALE GENOMIC DNA]</scope>
    <source>
        <strain evidence="3">R3-44</strain>
    </source>
</reference>
<dbReference type="AlphaFoldDB" id="A0A516SG68"/>
<dbReference type="Gene3D" id="3.10.450.50">
    <property type="match status" value="1"/>
</dbReference>
<protein>
    <recommendedName>
        <fullName evidence="1">SnoaL-like domain-containing protein</fullName>
    </recommendedName>
</protein>
<dbReference type="SUPFAM" id="SSF54427">
    <property type="entry name" value="NTF2-like"/>
    <property type="match status" value="1"/>
</dbReference>
<name>A0A516SG68_9NEIS</name>
<accession>A0A516SG68</accession>
<dbReference type="OrthoDB" id="9799296at2"/>
<dbReference type="InterPro" id="IPR037401">
    <property type="entry name" value="SnoaL-like"/>
</dbReference>